<gene>
    <name evidence="1" type="ORF">BEL07_13020</name>
</gene>
<reference evidence="1 2" key="1">
    <citation type="submission" date="2016-09" db="EMBL/GenBank/DDBJ databases">
        <title>genome sequence of Mycobacterium sp. 739 SCH.</title>
        <authorList>
            <person name="Greninger A.L."/>
            <person name="Qin X."/>
            <person name="Jerome K."/>
            <person name="Vora S."/>
            <person name="Quinn K."/>
        </authorList>
    </citation>
    <scope>NUCLEOTIDE SEQUENCE [LARGE SCALE GENOMIC DNA]</scope>
    <source>
        <strain evidence="1 2">SCH</strain>
    </source>
</reference>
<sequence>MLRSRIFGSIAVAGAEGVTLHRGILRIVSDHLLGRNPMAATDGERIFVEFALESAARDNAVVVRRFAEGVAGLMGADAVVEKAQVMQFDTSDIDHLLLPEHRSE</sequence>
<accession>A0A1E8Q551</accession>
<evidence type="ECO:0000313" key="1">
    <source>
        <dbReference type="EMBL" id="OFJ53381.1"/>
    </source>
</evidence>
<keyword evidence="2" id="KW-1185">Reference proteome</keyword>
<dbReference type="AlphaFoldDB" id="A0A1E8Q551"/>
<organism evidence="1 2">
    <name type="scientific">Mycolicibacterium grossiae</name>
    <dbReference type="NCBI Taxonomy" id="1552759"/>
    <lineage>
        <taxon>Bacteria</taxon>
        <taxon>Bacillati</taxon>
        <taxon>Actinomycetota</taxon>
        <taxon>Actinomycetes</taxon>
        <taxon>Mycobacteriales</taxon>
        <taxon>Mycobacteriaceae</taxon>
        <taxon>Mycolicibacterium</taxon>
    </lineage>
</organism>
<dbReference type="EMBL" id="MCHX01000026">
    <property type="protein sequence ID" value="OFJ53381.1"/>
    <property type="molecule type" value="Genomic_DNA"/>
</dbReference>
<name>A0A1E8Q551_9MYCO</name>
<dbReference type="Proteomes" id="UP000178953">
    <property type="component" value="Unassembled WGS sequence"/>
</dbReference>
<proteinExistence type="predicted"/>
<comment type="caution">
    <text evidence="1">The sequence shown here is derived from an EMBL/GenBank/DDBJ whole genome shotgun (WGS) entry which is preliminary data.</text>
</comment>
<evidence type="ECO:0000313" key="2">
    <source>
        <dbReference type="Proteomes" id="UP000178953"/>
    </source>
</evidence>
<protein>
    <submittedName>
        <fullName evidence="1">Uncharacterized protein</fullName>
    </submittedName>
</protein>